<evidence type="ECO:0000256" key="4">
    <source>
        <dbReference type="ARBA" id="ARBA00022691"/>
    </source>
</evidence>
<keyword evidence="11" id="KW-0808">Transferase</keyword>
<evidence type="ECO:0000256" key="2">
    <source>
        <dbReference type="ARBA" id="ARBA00009777"/>
    </source>
</evidence>
<gene>
    <name evidence="11" type="primary">pflA</name>
    <name evidence="11" type="ORF">VSVS05_01435</name>
</gene>
<dbReference type="InterPro" id="IPR023912">
    <property type="entry name" value="YjjW_bact"/>
</dbReference>
<keyword evidence="3" id="KW-0004">4Fe-4S</keyword>
<feature type="domain" description="4Fe-4S ferredoxin-type" evidence="9">
    <location>
        <begin position="39"/>
        <end position="66"/>
    </location>
</feature>
<keyword evidence="12" id="KW-1185">Reference proteome</keyword>
<dbReference type="GO" id="GO:0043365">
    <property type="term" value="F:[formate-C-acetyltransferase]-activating enzyme activity"/>
    <property type="evidence" value="ECO:0007669"/>
    <property type="project" value="UniProtKB-EC"/>
</dbReference>
<evidence type="ECO:0000256" key="5">
    <source>
        <dbReference type="ARBA" id="ARBA00022723"/>
    </source>
</evidence>
<name>A0A1C7F9D7_9VIBR</name>
<feature type="domain" description="Radical SAM core" evidence="10">
    <location>
        <begin position="16"/>
        <end position="286"/>
    </location>
</feature>
<dbReference type="Pfam" id="PF13353">
    <property type="entry name" value="Fer4_12"/>
    <property type="match status" value="1"/>
</dbReference>
<dbReference type="SFLD" id="SFLDG01118">
    <property type="entry name" value="activating_enzymes__group_2"/>
    <property type="match status" value="1"/>
</dbReference>
<dbReference type="InterPro" id="IPR013785">
    <property type="entry name" value="Aldolase_TIM"/>
</dbReference>
<dbReference type="GO" id="GO:0046872">
    <property type="term" value="F:metal ion binding"/>
    <property type="evidence" value="ECO:0007669"/>
    <property type="project" value="UniProtKB-KW"/>
</dbReference>
<accession>A0A1C7F9D7</accession>
<comment type="similarity">
    <text evidence="2">Belongs to the organic radical-activating enzymes family.</text>
</comment>
<dbReference type="InterPro" id="IPR012839">
    <property type="entry name" value="Organic_radical_activase"/>
</dbReference>
<evidence type="ECO:0000259" key="10">
    <source>
        <dbReference type="PROSITE" id="PS51918"/>
    </source>
</evidence>
<keyword evidence="7" id="KW-0408">Iron</keyword>
<keyword evidence="5" id="KW-0479">Metal-binding</keyword>
<evidence type="ECO:0000313" key="12">
    <source>
        <dbReference type="Proteomes" id="UP000092528"/>
    </source>
</evidence>
<dbReference type="SFLD" id="SFLDF00392">
    <property type="entry name" value="YjjI_activase"/>
    <property type="match status" value="1"/>
</dbReference>
<comment type="cofactor">
    <cofactor evidence="1">
        <name>[4Fe-4S] cluster</name>
        <dbReference type="ChEBI" id="CHEBI:49883"/>
    </cofactor>
</comment>
<dbReference type="InterPro" id="IPR040074">
    <property type="entry name" value="BssD/PflA/YjjW"/>
</dbReference>
<dbReference type="PROSITE" id="PS00198">
    <property type="entry name" value="4FE4S_FER_1"/>
    <property type="match status" value="2"/>
</dbReference>
<dbReference type="Pfam" id="PF04055">
    <property type="entry name" value="Radical_SAM"/>
    <property type="match status" value="1"/>
</dbReference>
<dbReference type="PANTHER" id="PTHR30352">
    <property type="entry name" value="PYRUVATE FORMATE-LYASE-ACTIVATING ENZYME"/>
    <property type="match status" value="1"/>
</dbReference>
<dbReference type="NCBIfam" id="TIGR04041">
    <property type="entry name" value="activase_YjjW"/>
    <property type="match status" value="1"/>
</dbReference>
<dbReference type="GeneID" id="96873586"/>
<dbReference type="RefSeq" id="WP_005598629.1">
    <property type="nucleotide sequence ID" value="NZ_CP134271.1"/>
</dbReference>
<keyword evidence="4" id="KW-0949">S-adenosyl-L-methionine</keyword>
<evidence type="ECO:0000256" key="3">
    <source>
        <dbReference type="ARBA" id="ARBA00022485"/>
    </source>
</evidence>
<dbReference type="PANTHER" id="PTHR30352:SF13">
    <property type="entry name" value="GLYCYL-RADICAL ENZYME ACTIVATING ENZYME YJJW-RELATED"/>
    <property type="match status" value="1"/>
</dbReference>
<evidence type="ECO:0000313" key="11">
    <source>
        <dbReference type="EMBL" id="ANU36560.1"/>
    </source>
</evidence>
<dbReference type="EMBL" id="CP016414">
    <property type="protein sequence ID" value="ANU36560.1"/>
    <property type="molecule type" value="Genomic_DNA"/>
</dbReference>
<dbReference type="InterPro" id="IPR017900">
    <property type="entry name" value="4Fe4S_Fe_S_CS"/>
</dbReference>
<reference evidence="11 12" key="1">
    <citation type="submission" date="2016-07" db="EMBL/GenBank/DDBJ databases">
        <title>Genome sequencing of Vibrio scophthalmi strain VS-05, an isolated from Paralichthys olivaceus.</title>
        <authorList>
            <person name="Han H.-J."/>
        </authorList>
    </citation>
    <scope>NUCLEOTIDE SEQUENCE [LARGE SCALE GENOMIC DNA]</scope>
    <source>
        <strain evidence="11 12">VS-05</strain>
    </source>
</reference>
<dbReference type="PATRIC" id="fig|45658.7.peg.1412"/>
<dbReference type="SUPFAM" id="SSF54862">
    <property type="entry name" value="4Fe-4S ferredoxins"/>
    <property type="match status" value="1"/>
</dbReference>
<dbReference type="SFLD" id="SFLDG01066">
    <property type="entry name" value="organic_radical-activating_enz"/>
    <property type="match status" value="1"/>
</dbReference>
<feature type="domain" description="4Fe-4S ferredoxin-type" evidence="9">
    <location>
        <begin position="73"/>
        <end position="103"/>
    </location>
</feature>
<evidence type="ECO:0000256" key="1">
    <source>
        <dbReference type="ARBA" id="ARBA00001966"/>
    </source>
</evidence>
<dbReference type="STRING" id="45658.VSVS12_01814"/>
<proteinExistence type="inferred from homology"/>
<evidence type="ECO:0000256" key="8">
    <source>
        <dbReference type="ARBA" id="ARBA00023014"/>
    </source>
</evidence>
<dbReference type="PROSITE" id="PS51918">
    <property type="entry name" value="RADICAL_SAM"/>
    <property type="match status" value="1"/>
</dbReference>
<dbReference type="Proteomes" id="UP000092528">
    <property type="component" value="Chromosome 1"/>
</dbReference>
<dbReference type="AlphaFoldDB" id="A0A1C7F9D7"/>
<protein>
    <submittedName>
        <fullName evidence="11">[Formate-C-acetyltransferase]-activating enzyme</fullName>
        <ecNumber evidence="11">1.97.1.4</ecNumber>
    </submittedName>
</protein>
<dbReference type="InterPro" id="IPR017896">
    <property type="entry name" value="4Fe4S_Fe-S-bd"/>
</dbReference>
<dbReference type="SFLD" id="SFLDS00029">
    <property type="entry name" value="Radical_SAM"/>
    <property type="match status" value="1"/>
</dbReference>
<evidence type="ECO:0000256" key="6">
    <source>
        <dbReference type="ARBA" id="ARBA00023002"/>
    </source>
</evidence>
<dbReference type="PROSITE" id="PS51379">
    <property type="entry name" value="4FE4S_FER_2"/>
    <property type="match status" value="2"/>
</dbReference>
<dbReference type="InterPro" id="IPR007197">
    <property type="entry name" value="rSAM"/>
</dbReference>
<dbReference type="GO" id="GO:0051539">
    <property type="term" value="F:4 iron, 4 sulfur cluster binding"/>
    <property type="evidence" value="ECO:0007669"/>
    <property type="project" value="UniProtKB-KW"/>
</dbReference>
<sequence length="294" mass="32907">MEKQAVVSRILNFSCVDGPGNRLVIFLQGCNFNCLNCHNPHTINYCNHCGDCVDGCPTGALTFSTSELHGLKPKVIWDEAKCTHCDQCVDVCGNKSNPKVKHYTVEQMLAIIRKQQFFISGITISGGEATVQLPFIIELFKAIKADVTLQHLSCFIDSNGHLSATGWQRVMPYLDGAMIDLKAWQNDTHLWLIGRDNHKVMASIQLLAEAGKLHELRLLHIPGKSDLDSEVDAVSELINRLPLEVTIRLNAFQHHGVIGEALTWEKCSKQQMECFHHALQSRVPHTLQLPSIYM</sequence>
<dbReference type="InterPro" id="IPR034457">
    <property type="entry name" value="Organic_radical-activating"/>
</dbReference>
<dbReference type="Gene3D" id="3.20.20.70">
    <property type="entry name" value="Aldolase class I"/>
    <property type="match status" value="1"/>
</dbReference>
<dbReference type="Gene3D" id="3.30.70.20">
    <property type="match status" value="1"/>
</dbReference>
<organism evidence="11 12">
    <name type="scientific">Vibrio scophthalmi</name>
    <dbReference type="NCBI Taxonomy" id="45658"/>
    <lineage>
        <taxon>Bacteria</taxon>
        <taxon>Pseudomonadati</taxon>
        <taxon>Pseudomonadota</taxon>
        <taxon>Gammaproteobacteria</taxon>
        <taxon>Vibrionales</taxon>
        <taxon>Vibrionaceae</taxon>
        <taxon>Vibrio</taxon>
    </lineage>
</organism>
<evidence type="ECO:0000256" key="7">
    <source>
        <dbReference type="ARBA" id="ARBA00023004"/>
    </source>
</evidence>
<evidence type="ECO:0000259" key="9">
    <source>
        <dbReference type="PROSITE" id="PS51379"/>
    </source>
</evidence>
<keyword evidence="8" id="KW-0411">Iron-sulfur</keyword>
<keyword evidence="6 11" id="KW-0560">Oxidoreductase</keyword>
<dbReference type="PIRSF" id="PIRSF000371">
    <property type="entry name" value="PFL_act_enz"/>
    <property type="match status" value="1"/>
</dbReference>
<dbReference type="InterPro" id="IPR001989">
    <property type="entry name" value="Radical_activat_CS"/>
</dbReference>
<dbReference type="PROSITE" id="PS01087">
    <property type="entry name" value="RADICAL_ACTIVATING"/>
    <property type="match status" value="1"/>
</dbReference>
<dbReference type="CDD" id="cd01335">
    <property type="entry name" value="Radical_SAM"/>
    <property type="match status" value="1"/>
</dbReference>
<dbReference type="GO" id="GO:0016740">
    <property type="term" value="F:transferase activity"/>
    <property type="evidence" value="ECO:0007669"/>
    <property type="project" value="UniProtKB-KW"/>
</dbReference>
<dbReference type="EC" id="1.97.1.4" evidence="11"/>